<feature type="region of interest" description="Disordered" evidence="4">
    <location>
        <begin position="701"/>
        <end position="753"/>
    </location>
</feature>
<protein>
    <recommendedName>
        <fullName evidence="7">DNA polymerase V</fullName>
    </recommendedName>
</protein>
<dbReference type="GO" id="GO:0003677">
    <property type="term" value="F:DNA binding"/>
    <property type="evidence" value="ECO:0007669"/>
    <property type="project" value="InterPro"/>
</dbReference>
<keyword evidence="3" id="KW-0539">Nucleus</keyword>
<feature type="region of interest" description="Disordered" evidence="4">
    <location>
        <begin position="471"/>
        <end position="498"/>
    </location>
</feature>
<feature type="compositionally biased region" description="Low complexity" evidence="4">
    <location>
        <begin position="358"/>
        <end position="369"/>
    </location>
</feature>
<evidence type="ECO:0000256" key="4">
    <source>
        <dbReference type="SAM" id="MobiDB-lite"/>
    </source>
</evidence>
<dbReference type="GO" id="GO:0006355">
    <property type="term" value="P:regulation of DNA-templated transcription"/>
    <property type="evidence" value="ECO:0007669"/>
    <property type="project" value="InterPro"/>
</dbReference>
<evidence type="ECO:0000256" key="1">
    <source>
        <dbReference type="ARBA" id="ARBA00004123"/>
    </source>
</evidence>
<dbReference type="Proteomes" id="UP001489004">
    <property type="component" value="Unassembled WGS sequence"/>
</dbReference>
<evidence type="ECO:0000256" key="3">
    <source>
        <dbReference type="ARBA" id="ARBA00023242"/>
    </source>
</evidence>
<evidence type="ECO:0000313" key="6">
    <source>
        <dbReference type="Proteomes" id="UP001489004"/>
    </source>
</evidence>
<comment type="subcellular location">
    <subcellularLocation>
        <location evidence="1">Nucleus</location>
    </subcellularLocation>
</comment>
<sequence>MAADGDASANDAQELKAVNVGEEVLRHFWDLASLETGQREKAAADLLADLQASQQGVAAEALLDLLDATLEVSGSMKGSDAKDILLGKLFGYAAVVRAQSITDADLAVRVASVLVQIGDSRSFVKEAATNVLLELAGSLDDAALQAVVSQAAGLKAWLEAPPTEASPEALLLALHCHPRLHSVWPVVLALLLPGFSANKVSQDSSAKKATSPSADEADATLVSDFWRLVVEAELFTSSHERKYLGFQLFILMLSHLRPQQVRAIFSQNFLRCLINNLGDKKSFLHAIAQRCAAKLADFAEAGDAATKVEVAVTLQRVGRIGFDKLTKTKTTAKLLQALDAEGVAIYIQQLKDTFAQPPAQSADATAAEADGADAEAEPSTSESGTHQWQQWAVEQLSATLGLPAAQQAAKVDALRFLAVYAFFAVDPKAVKKTKLKELQTAAQCQPPPPEAVRQLCAARLLSALDTLDKRAAAQHAQHSAKGQQSDGQGPAKDVAEDVRGPSAPFLSDILTFIGQLEQTKGVSFASEAAAGVAASLNTLRDMQTALAKTMASAAEPSAQRKLRPVLQLLRLLELYTLGDPQNAEPDLADELNGILEAVLQAASSAANPASTAGTTVDMSGDGNEAMEQRQWMDVLLDILLSLLARPAAPLPSAPLREAVEGVFKAFCEHLTPTGMQDLLRIIAQREDAKKDEDGVFAEEAEVEADGDADMADADAAADAGSGGESGDDEGEPESGAEDEESEEDGSDDEEEGADEVDIIAARIKAAAEEAGIAPGSDNDSDADAMDDAAMFRMDTTLAAVLRSSLKGGGTEARKALADFQFRAIALLEIHLKHAPHSPLIPSAAIPLLQTLSQALRSSSAEAPALAKRVTALIAGPLAKSKPRLSGPAGERVSAGEATAATAVAAADLQAWLKRALYLASRATDKEMLEPAGAAYQLLLRAGLSAPNADACHTAALASFKVALGDFFAARRTKLSHKRVQQLIRLHPELTTAALEQLPQHATSARSAFLQSEALAFIETALHQHKAHLANGGSALDLKQQTSLAGALAASVFTFASKGSHGAQILTSAVNSLALLLATAASKPPEQVLGAEGVAALHAVAAGKDAAQPKKVQQQRVRLGRLLSGEAPAVAAGAQLKKQKAAGNSNKVNPAQVEQ</sequence>
<accession>A0AAW1Q1M5</accession>
<feature type="compositionally biased region" description="Polar residues" evidence="4">
    <location>
        <begin position="1143"/>
        <end position="1154"/>
    </location>
</feature>
<proteinExistence type="inferred from homology"/>
<dbReference type="PANTHER" id="PTHR13213">
    <property type="entry name" value="MYB-BINDING PROTEIN 1A FAMILY MEMBER"/>
    <property type="match status" value="1"/>
</dbReference>
<dbReference type="PANTHER" id="PTHR13213:SF2">
    <property type="entry name" value="MYB-BINDING PROTEIN 1A"/>
    <property type="match status" value="1"/>
</dbReference>
<feature type="region of interest" description="Disordered" evidence="4">
    <location>
        <begin position="1133"/>
        <end position="1154"/>
    </location>
</feature>
<evidence type="ECO:0008006" key="7">
    <source>
        <dbReference type="Google" id="ProtNLM"/>
    </source>
</evidence>
<dbReference type="EMBL" id="JALJOR010000007">
    <property type="protein sequence ID" value="KAK9814621.1"/>
    <property type="molecule type" value="Genomic_DNA"/>
</dbReference>
<evidence type="ECO:0000256" key="2">
    <source>
        <dbReference type="ARBA" id="ARBA00006809"/>
    </source>
</evidence>
<feature type="compositionally biased region" description="Acidic residues" evidence="4">
    <location>
        <begin position="725"/>
        <end position="753"/>
    </location>
</feature>
<organism evidence="5 6">
    <name type="scientific">[Myrmecia] bisecta</name>
    <dbReference type="NCBI Taxonomy" id="41462"/>
    <lineage>
        <taxon>Eukaryota</taxon>
        <taxon>Viridiplantae</taxon>
        <taxon>Chlorophyta</taxon>
        <taxon>core chlorophytes</taxon>
        <taxon>Trebouxiophyceae</taxon>
        <taxon>Trebouxiales</taxon>
        <taxon>Trebouxiaceae</taxon>
        <taxon>Myrmecia</taxon>
    </lineage>
</organism>
<dbReference type="Pfam" id="PF04931">
    <property type="entry name" value="DNA_pol_phi"/>
    <property type="match status" value="1"/>
</dbReference>
<feature type="compositionally biased region" description="Acidic residues" evidence="4">
    <location>
        <begin position="701"/>
        <end position="712"/>
    </location>
</feature>
<feature type="compositionally biased region" description="Polar residues" evidence="4">
    <location>
        <begin position="476"/>
        <end position="487"/>
    </location>
</feature>
<feature type="region of interest" description="Disordered" evidence="4">
    <location>
        <begin position="358"/>
        <end position="387"/>
    </location>
</feature>
<evidence type="ECO:0000313" key="5">
    <source>
        <dbReference type="EMBL" id="KAK9814621.1"/>
    </source>
</evidence>
<dbReference type="GO" id="GO:0005730">
    <property type="term" value="C:nucleolus"/>
    <property type="evidence" value="ECO:0007669"/>
    <property type="project" value="InterPro"/>
</dbReference>
<dbReference type="SUPFAM" id="SSF48371">
    <property type="entry name" value="ARM repeat"/>
    <property type="match status" value="1"/>
</dbReference>
<keyword evidence="6" id="KW-1185">Reference proteome</keyword>
<dbReference type="InterPro" id="IPR016024">
    <property type="entry name" value="ARM-type_fold"/>
</dbReference>
<comment type="caution">
    <text evidence="5">The sequence shown here is derived from an EMBL/GenBank/DDBJ whole genome shotgun (WGS) entry which is preliminary data.</text>
</comment>
<reference evidence="5 6" key="1">
    <citation type="journal article" date="2024" name="Nat. Commun.">
        <title>Phylogenomics reveals the evolutionary origins of lichenization in chlorophyte algae.</title>
        <authorList>
            <person name="Puginier C."/>
            <person name="Libourel C."/>
            <person name="Otte J."/>
            <person name="Skaloud P."/>
            <person name="Haon M."/>
            <person name="Grisel S."/>
            <person name="Petersen M."/>
            <person name="Berrin J.G."/>
            <person name="Delaux P.M."/>
            <person name="Dal Grande F."/>
            <person name="Keller J."/>
        </authorList>
    </citation>
    <scope>NUCLEOTIDE SEQUENCE [LARGE SCALE GENOMIC DNA]</scope>
    <source>
        <strain evidence="5 6">SAG 2043</strain>
    </source>
</reference>
<dbReference type="AlphaFoldDB" id="A0AAW1Q1M5"/>
<gene>
    <name evidence="5" type="ORF">WJX72_008822</name>
</gene>
<comment type="similarity">
    <text evidence="2">Belongs to the MYBBP1A family.</text>
</comment>
<dbReference type="InterPro" id="IPR007015">
    <property type="entry name" value="DNA_pol_V/MYBBP1A"/>
</dbReference>
<name>A0AAW1Q1M5_9CHLO</name>